<name>A0ABT1ECQ7_9FIRM</name>
<accession>A0ABT1ECQ7</accession>
<evidence type="ECO:0000313" key="2">
    <source>
        <dbReference type="Proteomes" id="UP001523566"/>
    </source>
</evidence>
<keyword evidence="2" id="KW-1185">Reference proteome</keyword>
<organism evidence="1 2">
    <name type="scientific">Aequitasia blattaphilus</name>
    <dbReference type="NCBI Taxonomy" id="2949332"/>
    <lineage>
        <taxon>Bacteria</taxon>
        <taxon>Bacillati</taxon>
        <taxon>Bacillota</taxon>
        <taxon>Clostridia</taxon>
        <taxon>Lachnospirales</taxon>
        <taxon>Lachnospiraceae</taxon>
        <taxon>Aequitasia</taxon>
    </lineage>
</organism>
<dbReference type="Proteomes" id="UP001523566">
    <property type="component" value="Unassembled WGS sequence"/>
</dbReference>
<protein>
    <submittedName>
        <fullName evidence="1">Uncharacterized protein</fullName>
    </submittedName>
</protein>
<proteinExistence type="predicted"/>
<comment type="caution">
    <text evidence="1">The sequence shown here is derived from an EMBL/GenBank/DDBJ whole genome shotgun (WGS) entry which is preliminary data.</text>
</comment>
<reference evidence="1 2" key="1">
    <citation type="journal article" date="2022" name="Genome Biol. Evol.">
        <title>Host diet, physiology and behaviors set the stage for Lachnospiraceae cladogenesis.</title>
        <authorList>
            <person name="Vera-Ponce De Leon A."/>
            <person name="Schneider M."/>
            <person name="Jahnes B.C."/>
            <person name="Sadowski V."/>
            <person name="Camuy-Velez L.A."/>
            <person name="Duan J."/>
            <person name="Sabree Z.L."/>
        </authorList>
    </citation>
    <scope>NUCLEOTIDE SEQUENCE [LARGE SCALE GENOMIC DNA]</scope>
    <source>
        <strain evidence="1 2">PAL113</strain>
    </source>
</reference>
<sequence length="55" mass="6405">MITYESLCKKLGFDILTYKVETSGTEDDSRENPFMALDIEELDFLGEYLQKHKAK</sequence>
<dbReference type="RefSeq" id="WP_262067377.1">
    <property type="nucleotide sequence ID" value="NZ_JAMXOD010000033.1"/>
</dbReference>
<gene>
    <name evidence="1" type="ORF">NK125_14475</name>
</gene>
<dbReference type="EMBL" id="JAMZFW010000033">
    <property type="protein sequence ID" value="MCP1103605.1"/>
    <property type="molecule type" value="Genomic_DNA"/>
</dbReference>
<evidence type="ECO:0000313" key="1">
    <source>
        <dbReference type="EMBL" id="MCP1103605.1"/>
    </source>
</evidence>